<gene>
    <name evidence="3" type="ORF">RFH47_01810</name>
</gene>
<dbReference type="EMBL" id="JAVIDL010000002">
    <property type="protein sequence ID" value="MDQ8934483.1"/>
    <property type="molecule type" value="Genomic_DNA"/>
</dbReference>
<dbReference type="AlphaFoldDB" id="A0AAW8J554"/>
<comment type="caution">
    <text evidence="3">The sequence shown here is derived from an EMBL/GenBank/DDBJ whole genome shotgun (WGS) entry which is preliminary data.</text>
</comment>
<evidence type="ECO:0000256" key="2">
    <source>
        <dbReference type="SAM" id="Phobius"/>
    </source>
</evidence>
<feature type="coiled-coil region" evidence="1">
    <location>
        <begin position="89"/>
        <end position="116"/>
    </location>
</feature>
<evidence type="ECO:0008006" key="5">
    <source>
        <dbReference type="Google" id="ProtNLM"/>
    </source>
</evidence>
<accession>A0AAW8J554</accession>
<keyword evidence="2" id="KW-0812">Transmembrane</keyword>
<evidence type="ECO:0000313" key="4">
    <source>
        <dbReference type="Proteomes" id="UP001243844"/>
    </source>
</evidence>
<feature type="transmembrane region" description="Helical" evidence="2">
    <location>
        <begin position="12"/>
        <end position="33"/>
    </location>
</feature>
<sequence>MIDIYLAKSYKAIIIVLMAFLLLGGIGLSIQSWRVDHCQAEYQLLDAKFKTQVAESQALTEKAKVEAATKEKQWSEQQLKAEQNHNVKIKQVMADATRAQSTADRLSKQLDTAKSRVSTAPRETIIKYVNTSSDILQECIAEYRTLEEAADGHAVDVGRLSEGWPE</sequence>
<keyword evidence="2" id="KW-1133">Transmembrane helix</keyword>
<evidence type="ECO:0000256" key="1">
    <source>
        <dbReference type="SAM" id="Coils"/>
    </source>
</evidence>
<evidence type="ECO:0000313" key="3">
    <source>
        <dbReference type="EMBL" id="MDQ8934483.1"/>
    </source>
</evidence>
<name>A0AAW8J554_9GAMM</name>
<dbReference type="RefSeq" id="WP_308980712.1">
    <property type="nucleotide sequence ID" value="NZ_JAVIDL010000002.1"/>
</dbReference>
<protein>
    <recommendedName>
        <fullName evidence="5">DUF2514 family protein</fullName>
    </recommendedName>
</protein>
<keyword evidence="1" id="KW-0175">Coiled coil</keyword>
<proteinExistence type="predicted"/>
<organism evidence="3 4">
    <name type="scientific">Acinetobacter rudis</name>
    <dbReference type="NCBI Taxonomy" id="632955"/>
    <lineage>
        <taxon>Bacteria</taxon>
        <taxon>Pseudomonadati</taxon>
        <taxon>Pseudomonadota</taxon>
        <taxon>Gammaproteobacteria</taxon>
        <taxon>Moraxellales</taxon>
        <taxon>Moraxellaceae</taxon>
        <taxon>Acinetobacter</taxon>
    </lineage>
</organism>
<keyword evidence="2" id="KW-0472">Membrane</keyword>
<dbReference type="Proteomes" id="UP001243844">
    <property type="component" value="Unassembled WGS sequence"/>
</dbReference>
<reference evidence="3" key="1">
    <citation type="submission" date="2023-08" db="EMBL/GenBank/DDBJ databases">
        <title>Emergence of clinically-relevant ST2 carbapenem-resistant Acinetobacter baumannii strains in hospital sewages in Zhejiang, East of China.</title>
        <authorList>
            <person name="Kaichao C."/>
            <person name="Zhang R."/>
        </authorList>
    </citation>
    <scope>NUCLEOTIDE SEQUENCE</scope>
    <source>
        <strain evidence="3">M-RB-37</strain>
    </source>
</reference>